<evidence type="ECO:0000256" key="4">
    <source>
        <dbReference type="ARBA" id="ARBA00022737"/>
    </source>
</evidence>
<name>A0A5P8NZE2_9BACT</name>
<keyword evidence="3 5" id="KW-0500">Molybdenum</keyword>
<dbReference type="Gene3D" id="1.10.10.10">
    <property type="entry name" value="Winged helix-like DNA-binding domain superfamily/Winged helix DNA-binding domain"/>
    <property type="match status" value="1"/>
</dbReference>
<evidence type="ECO:0000259" key="6">
    <source>
        <dbReference type="PROSITE" id="PS51866"/>
    </source>
</evidence>
<dbReference type="RefSeq" id="WP_152306762.1">
    <property type="nucleotide sequence ID" value="NZ_CP043617.1"/>
</dbReference>
<evidence type="ECO:0000256" key="3">
    <source>
        <dbReference type="ARBA" id="ARBA00022505"/>
    </source>
</evidence>
<evidence type="ECO:0000256" key="5">
    <source>
        <dbReference type="PIRNR" id="PIRNR005763"/>
    </source>
</evidence>
<dbReference type="Proteomes" id="UP000326944">
    <property type="component" value="Chromosome"/>
</dbReference>
<evidence type="ECO:0000313" key="7">
    <source>
        <dbReference type="EMBL" id="QFR48819.1"/>
    </source>
</evidence>
<dbReference type="InterPro" id="IPR003725">
    <property type="entry name" value="ModE-bd_N"/>
</dbReference>
<dbReference type="Gene3D" id="2.40.50.100">
    <property type="match status" value="2"/>
</dbReference>
<dbReference type="PANTHER" id="PTHR30432">
    <property type="entry name" value="TRANSCRIPTIONAL REGULATOR MODE"/>
    <property type="match status" value="1"/>
</dbReference>
<dbReference type="InterPro" id="IPR016462">
    <property type="entry name" value="ModE"/>
</dbReference>
<dbReference type="KEGG" id="sulg:FJR48_03415"/>
<sequence length="260" mass="28100">MEFTSSLTLFNSDVPFLLEKRIALLQAIEASGSISKAAKMVPMSYKAAWDAIDAINNLCPHAVVSRETGGKGGGGTKITPYGHNLIKTYLLLQKEHKKFLDSLSKNTDFDKGTIKSLQRFSMNISARNKIHGKIELIESGKVNAQVYVKLKSGYTIVSVITNSAVKELELKLGDEVSAIFKSSSVILSTDNALSISARNKFKGIIDAVSFGEVNSEVVVDIGNDDKLVAVITSSSVDALDLKKDKEVSLIIKSSDVMIGK</sequence>
<keyword evidence="2 5" id="KW-0813">Transport</keyword>
<evidence type="ECO:0000256" key="1">
    <source>
        <dbReference type="ARBA" id="ARBA00008110"/>
    </source>
</evidence>
<keyword evidence="4" id="KW-0677">Repeat</keyword>
<protein>
    <submittedName>
        <fullName evidence="7">LysR family transcriptional regulator</fullName>
    </submittedName>
</protein>
<proteinExistence type="inferred from homology"/>
<dbReference type="NCBIfam" id="TIGR00637">
    <property type="entry name" value="ModE_repress"/>
    <property type="match status" value="1"/>
</dbReference>
<feature type="domain" description="Mop" evidence="6">
    <location>
        <begin position="194"/>
        <end position="260"/>
    </location>
</feature>
<dbReference type="SUPFAM" id="SSF46785">
    <property type="entry name" value="Winged helix' DNA-binding domain"/>
    <property type="match status" value="1"/>
</dbReference>
<comment type="similarity">
    <text evidence="1 5">Belongs to the ModE family.</text>
</comment>
<dbReference type="InterPro" id="IPR051815">
    <property type="entry name" value="Molybdate_resp_trans_reg"/>
</dbReference>
<gene>
    <name evidence="7" type="ORF">FJR48_03415</name>
</gene>
<reference evidence="7 8" key="1">
    <citation type="submission" date="2019-09" db="EMBL/GenBank/DDBJ databases">
        <title>Sulfurimonas gotlandica sp. nov., a chemoautotrophic and psychrotolerant epsilonproteobacterium isolated from a pelagic redoxcline, and an emended description of the genus Sulfurimonas.</title>
        <authorList>
            <person name="Wang S."/>
            <person name="Jiang L."/>
            <person name="Shao S."/>
        </authorList>
    </citation>
    <scope>NUCLEOTIDE SEQUENCE [LARGE SCALE GENOMIC DNA]</scope>
    <source>
        <strain evidence="7 8">GYSZ_1</strain>
    </source>
</reference>
<feature type="domain" description="Mop" evidence="6">
    <location>
        <begin position="123"/>
        <end position="189"/>
    </location>
</feature>
<dbReference type="InterPro" id="IPR008995">
    <property type="entry name" value="Mo/tungstate-bd_C_term_dom"/>
</dbReference>
<dbReference type="PANTHER" id="PTHR30432:SF1">
    <property type="entry name" value="DNA-BINDING TRANSCRIPTIONAL DUAL REGULATOR MODE"/>
    <property type="match status" value="1"/>
</dbReference>
<dbReference type="AlphaFoldDB" id="A0A5P8NZE2"/>
<dbReference type="InterPro" id="IPR004606">
    <property type="entry name" value="Mop_domain"/>
</dbReference>
<dbReference type="InterPro" id="IPR036390">
    <property type="entry name" value="WH_DNA-bd_sf"/>
</dbReference>
<dbReference type="OrthoDB" id="9800709at2"/>
<evidence type="ECO:0000256" key="2">
    <source>
        <dbReference type="ARBA" id="ARBA00022448"/>
    </source>
</evidence>
<dbReference type="GO" id="GO:0006355">
    <property type="term" value="P:regulation of DNA-templated transcription"/>
    <property type="evidence" value="ECO:0007669"/>
    <property type="project" value="InterPro"/>
</dbReference>
<dbReference type="SUPFAM" id="SSF50331">
    <property type="entry name" value="MOP-like"/>
    <property type="match status" value="2"/>
</dbReference>
<dbReference type="InterPro" id="IPR036388">
    <property type="entry name" value="WH-like_DNA-bd_sf"/>
</dbReference>
<dbReference type="InterPro" id="IPR005116">
    <property type="entry name" value="Transp-assoc_OB_typ1"/>
</dbReference>
<accession>A0A5P8NZE2</accession>
<dbReference type="GO" id="GO:0015689">
    <property type="term" value="P:molybdate ion transport"/>
    <property type="evidence" value="ECO:0007669"/>
    <property type="project" value="UniProtKB-UniRule"/>
</dbReference>
<dbReference type="EMBL" id="CP043617">
    <property type="protein sequence ID" value="QFR48819.1"/>
    <property type="molecule type" value="Genomic_DNA"/>
</dbReference>
<dbReference type="PROSITE" id="PS51866">
    <property type="entry name" value="MOP"/>
    <property type="match status" value="2"/>
</dbReference>
<dbReference type="NCBIfam" id="TIGR00638">
    <property type="entry name" value="Mop"/>
    <property type="match status" value="2"/>
</dbReference>
<dbReference type="PIRSF" id="PIRSF005763">
    <property type="entry name" value="Txn_reg_ModE"/>
    <property type="match status" value="1"/>
</dbReference>
<dbReference type="GO" id="GO:0030151">
    <property type="term" value="F:molybdenum ion binding"/>
    <property type="evidence" value="ECO:0007669"/>
    <property type="project" value="UniProtKB-UniRule"/>
</dbReference>
<evidence type="ECO:0000313" key="8">
    <source>
        <dbReference type="Proteomes" id="UP000326944"/>
    </source>
</evidence>
<keyword evidence="8" id="KW-1185">Reference proteome</keyword>
<organism evidence="7 8">
    <name type="scientific">Sulfurimonas lithotrophica</name>
    <dbReference type="NCBI Taxonomy" id="2590022"/>
    <lineage>
        <taxon>Bacteria</taxon>
        <taxon>Pseudomonadati</taxon>
        <taxon>Campylobacterota</taxon>
        <taxon>Epsilonproteobacteria</taxon>
        <taxon>Campylobacterales</taxon>
        <taxon>Sulfurimonadaceae</taxon>
        <taxon>Sulfurimonas</taxon>
    </lineage>
</organism>
<dbReference type="Pfam" id="PF03459">
    <property type="entry name" value="TOBE"/>
    <property type="match status" value="2"/>
</dbReference>